<keyword evidence="7" id="KW-0677">Repeat</keyword>
<evidence type="ECO:0000256" key="13">
    <source>
        <dbReference type="SAM" id="MobiDB-lite"/>
    </source>
</evidence>
<name>A0A9D3T065_MEGAT</name>
<reference evidence="14" key="1">
    <citation type="submission" date="2021-01" db="EMBL/GenBank/DDBJ databases">
        <authorList>
            <person name="Zahm M."/>
            <person name="Roques C."/>
            <person name="Cabau C."/>
            <person name="Klopp C."/>
            <person name="Donnadieu C."/>
            <person name="Jouanno E."/>
            <person name="Lampietro C."/>
            <person name="Louis A."/>
            <person name="Herpin A."/>
            <person name="Echchiki A."/>
            <person name="Berthelot C."/>
            <person name="Parey E."/>
            <person name="Roest-Crollius H."/>
            <person name="Braasch I."/>
            <person name="Postlethwait J."/>
            <person name="Bobe J."/>
            <person name="Montfort J."/>
            <person name="Bouchez O."/>
            <person name="Begum T."/>
            <person name="Mejri S."/>
            <person name="Adams A."/>
            <person name="Chen W.-J."/>
            <person name="Guiguen Y."/>
        </authorList>
    </citation>
    <scope>NUCLEOTIDE SEQUENCE</scope>
    <source>
        <strain evidence="14">YG-15Mar2019-1</strain>
        <tissue evidence="14">Brain</tissue>
    </source>
</reference>
<proteinExistence type="inferred from homology"/>
<evidence type="ECO:0000256" key="5">
    <source>
        <dbReference type="ARBA" id="ARBA00022490"/>
    </source>
</evidence>
<keyword evidence="5" id="KW-0963">Cytoplasm</keyword>
<dbReference type="GO" id="GO:0045184">
    <property type="term" value="P:establishment of protein localization"/>
    <property type="evidence" value="ECO:0007669"/>
    <property type="project" value="TreeGrafter"/>
</dbReference>
<feature type="compositionally biased region" description="Basic and acidic residues" evidence="13">
    <location>
        <begin position="185"/>
        <end position="198"/>
    </location>
</feature>
<dbReference type="InterPro" id="IPR024511">
    <property type="entry name" value="Frtz"/>
</dbReference>
<evidence type="ECO:0000256" key="10">
    <source>
        <dbReference type="ARBA" id="ARBA00023136"/>
    </source>
</evidence>
<keyword evidence="8" id="KW-0970">Cilium biogenesis/degradation</keyword>
<evidence type="ECO:0000256" key="4">
    <source>
        <dbReference type="ARBA" id="ARBA00022475"/>
    </source>
</evidence>
<evidence type="ECO:0000256" key="3">
    <source>
        <dbReference type="ARBA" id="ARBA00006059"/>
    </source>
</evidence>
<evidence type="ECO:0000256" key="8">
    <source>
        <dbReference type="ARBA" id="ARBA00022794"/>
    </source>
</evidence>
<evidence type="ECO:0000256" key="12">
    <source>
        <dbReference type="ARBA" id="ARBA00023273"/>
    </source>
</evidence>
<dbReference type="PANTHER" id="PTHR13667:SF5">
    <property type="entry name" value="WD REPEAT-CONTAINING AND PLANAR CELL POLARITY EFFECTOR PROTEIN FRITZ HOMOLOG"/>
    <property type="match status" value="1"/>
</dbReference>
<dbReference type="PANTHER" id="PTHR13667">
    <property type="entry name" value="HOMOLOC-13"/>
    <property type="match status" value="1"/>
</dbReference>
<evidence type="ECO:0000256" key="11">
    <source>
        <dbReference type="ARBA" id="ARBA00023212"/>
    </source>
</evidence>
<evidence type="ECO:0000256" key="7">
    <source>
        <dbReference type="ARBA" id="ARBA00022737"/>
    </source>
</evidence>
<sequence>MCASAVWHGALNGGQLGPVELIQQRLRCGEVEESLGLLGAMDWSTMGAECYRALTAIADHLLRLELNAEREAQLEAALGMFYAPSRPLSDTVVLEYRDPISKYARRFFHHLLRYQRFEKAFLLAVDIGARDLFMDIHYVACDKGELVLADVARKRANEIDAESITTGPGEPQWSDTCDPAPDPAPLDRRTGRRWDEQVGWRAQPRPGDGTGHTPSSSRSQDGLASRAAGGGQLSRAAEEVFSRTVPSDQTWDWRQTEVNLEDNDDQVSGEAGTLKVVHFGLV</sequence>
<accession>A0A9D3T065</accession>
<organism evidence="14 15">
    <name type="scientific">Megalops atlanticus</name>
    <name type="common">Tarpon</name>
    <name type="synonym">Clupea gigantea</name>
    <dbReference type="NCBI Taxonomy" id="7932"/>
    <lineage>
        <taxon>Eukaryota</taxon>
        <taxon>Metazoa</taxon>
        <taxon>Chordata</taxon>
        <taxon>Craniata</taxon>
        <taxon>Vertebrata</taxon>
        <taxon>Euteleostomi</taxon>
        <taxon>Actinopterygii</taxon>
        <taxon>Neopterygii</taxon>
        <taxon>Teleostei</taxon>
        <taxon>Elopiformes</taxon>
        <taxon>Megalopidae</taxon>
        <taxon>Megalops</taxon>
    </lineage>
</organism>
<comment type="subcellular location">
    <subcellularLocation>
        <location evidence="1">Cell membrane</location>
    </subcellularLocation>
    <subcellularLocation>
        <location evidence="2">Cytoplasm</location>
        <location evidence="2">Cytoskeleton</location>
        <location evidence="2">Cilium axoneme</location>
    </subcellularLocation>
</comment>
<dbReference type="GO" id="GO:0005886">
    <property type="term" value="C:plasma membrane"/>
    <property type="evidence" value="ECO:0007669"/>
    <property type="project" value="UniProtKB-SubCell"/>
</dbReference>
<keyword evidence="11" id="KW-0206">Cytoskeleton</keyword>
<dbReference type="Proteomes" id="UP001046870">
    <property type="component" value="Chromosome 16"/>
</dbReference>
<evidence type="ECO:0000313" key="14">
    <source>
        <dbReference type="EMBL" id="KAG7463067.1"/>
    </source>
</evidence>
<gene>
    <name evidence="14" type="ORF">MATL_G00191440</name>
</gene>
<feature type="region of interest" description="Disordered" evidence="13">
    <location>
        <begin position="160"/>
        <end position="248"/>
    </location>
</feature>
<keyword evidence="6" id="KW-0853">WD repeat</keyword>
<dbReference type="AlphaFoldDB" id="A0A9D3T065"/>
<keyword evidence="4" id="KW-1003">Cell membrane</keyword>
<evidence type="ECO:0000256" key="1">
    <source>
        <dbReference type="ARBA" id="ARBA00004236"/>
    </source>
</evidence>
<protein>
    <recommendedName>
        <fullName evidence="16">WD repeat-containing and planar cell polarity effector protein fritz homolog</fullName>
    </recommendedName>
</protein>
<comment type="caution">
    <text evidence="14">The sequence shown here is derived from an EMBL/GenBank/DDBJ whole genome shotgun (WGS) entry which is preliminary data.</text>
</comment>
<dbReference type="GO" id="GO:0097541">
    <property type="term" value="C:axonemal basal plate"/>
    <property type="evidence" value="ECO:0007669"/>
    <property type="project" value="TreeGrafter"/>
</dbReference>
<keyword evidence="10" id="KW-0472">Membrane</keyword>
<evidence type="ECO:0000256" key="6">
    <source>
        <dbReference type="ARBA" id="ARBA00022574"/>
    </source>
</evidence>
<evidence type="ECO:0000313" key="15">
    <source>
        <dbReference type="Proteomes" id="UP001046870"/>
    </source>
</evidence>
<keyword evidence="15" id="KW-1185">Reference proteome</keyword>
<keyword evidence="12" id="KW-0966">Cell projection</keyword>
<evidence type="ECO:0000256" key="2">
    <source>
        <dbReference type="ARBA" id="ARBA00004430"/>
    </source>
</evidence>
<dbReference type="GO" id="GO:0007399">
    <property type="term" value="P:nervous system development"/>
    <property type="evidence" value="ECO:0007669"/>
    <property type="project" value="TreeGrafter"/>
</dbReference>
<evidence type="ECO:0008006" key="16">
    <source>
        <dbReference type="Google" id="ProtNLM"/>
    </source>
</evidence>
<comment type="similarity">
    <text evidence="3">Belongs to the WD repeat fritz family.</text>
</comment>
<keyword evidence="9" id="KW-0969">Cilium</keyword>
<evidence type="ECO:0000256" key="9">
    <source>
        <dbReference type="ARBA" id="ARBA00023069"/>
    </source>
</evidence>
<feature type="compositionally biased region" description="Polar residues" evidence="13">
    <location>
        <begin position="212"/>
        <end position="222"/>
    </location>
</feature>
<dbReference type="GO" id="GO:0044782">
    <property type="term" value="P:cilium organization"/>
    <property type="evidence" value="ECO:0007669"/>
    <property type="project" value="TreeGrafter"/>
</dbReference>
<dbReference type="EMBL" id="JAFDVH010000016">
    <property type="protein sequence ID" value="KAG7463067.1"/>
    <property type="molecule type" value="Genomic_DNA"/>
</dbReference>
<dbReference type="Pfam" id="PF11768">
    <property type="entry name" value="Frtz"/>
    <property type="match status" value="1"/>
</dbReference>
<dbReference type="OrthoDB" id="10013020at2759"/>